<evidence type="ECO:0000256" key="2">
    <source>
        <dbReference type="ARBA" id="ARBA00006956"/>
    </source>
</evidence>
<feature type="region of interest" description="Disordered" evidence="12">
    <location>
        <begin position="1"/>
        <end position="80"/>
    </location>
</feature>
<dbReference type="CDD" id="cd06084">
    <property type="entry name" value="KOW_Spt5_4"/>
    <property type="match status" value="1"/>
</dbReference>
<dbReference type="Proteomes" id="UP000593567">
    <property type="component" value="Unassembled WGS sequence"/>
</dbReference>
<dbReference type="InterPro" id="IPR022581">
    <property type="entry name" value="Spt5_N"/>
</dbReference>
<evidence type="ECO:0000256" key="4">
    <source>
        <dbReference type="ARBA" id="ARBA00022491"/>
    </source>
</evidence>
<evidence type="ECO:0000256" key="8">
    <source>
        <dbReference type="ARBA" id="ARBA00023159"/>
    </source>
</evidence>
<dbReference type="GO" id="GO:0006357">
    <property type="term" value="P:regulation of transcription by RNA polymerase II"/>
    <property type="evidence" value="ECO:0007669"/>
    <property type="project" value="InterPro"/>
</dbReference>
<dbReference type="Gene3D" id="3.30.70.940">
    <property type="entry name" value="NusG, N-terminal domain"/>
    <property type="match status" value="1"/>
</dbReference>
<keyword evidence="10 11" id="KW-0539">Nucleus</keyword>
<evidence type="ECO:0000256" key="9">
    <source>
        <dbReference type="ARBA" id="ARBA00023163"/>
    </source>
</evidence>
<evidence type="ECO:0000259" key="14">
    <source>
        <dbReference type="SMART" id="SM00739"/>
    </source>
</evidence>
<dbReference type="Pfam" id="PF23287">
    <property type="entry name" value="KOW7_SPT5"/>
    <property type="match status" value="1"/>
</dbReference>
<dbReference type="FunFam" id="2.30.30.30:FF:000016">
    <property type="entry name" value="Transcription elongation factor SPT5"/>
    <property type="match status" value="1"/>
</dbReference>
<dbReference type="CDD" id="cd06086">
    <property type="entry name" value="KOW_Spt5_6"/>
    <property type="match status" value="1"/>
</dbReference>
<dbReference type="InterPro" id="IPR041978">
    <property type="entry name" value="KOW_Spt5_5"/>
</dbReference>
<dbReference type="InterPro" id="IPR057936">
    <property type="entry name" value="KOWx_Spt5"/>
</dbReference>
<dbReference type="InterPro" id="IPR017071">
    <property type="entry name" value="TF_Spt5_eukaryote"/>
</dbReference>
<evidence type="ECO:0000256" key="5">
    <source>
        <dbReference type="ARBA" id="ARBA00022553"/>
    </source>
</evidence>
<dbReference type="Pfam" id="PF23291">
    <property type="entry name" value="KOW4_SPT5"/>
    <property type="match status" value="1"/>
</dbReference>
<dbReference type="Pfam" id="PF23042">
    <property type="entry name" value="KOW1_SPT5"/>
    <property type="match status" value="1"/>
</dbReference>
<feature type="domain" description="NusG-like N-terminal" evidence="13">
    <location>
        <begin position="144"/>
        <end position="235"/>
    </location>
</feature>
<dbReference type="InterPro" id="IPR014722">
    <property type="entry name" value="Rib_uL2_dom2"/>
</dbReference>
<dbReference type="InterPro" id="IPR006645">
    <property type="entry name" value="NGN-like_dom"/>
</dbReference>
<feature type="domain" description="KOW" evidence="14">
    <location>
        <begin position="388"/>
        <end position="415"/>
    </location>
</feature>
<feature type="domain" description="KOW" evidence="14">
    <location>
        <begin position="562"/>
        <end position="589"/>
    </location>
</feature>
<dbReference type="InterPro" id="IPR039659">
    <property type="entry name" value="SPT5"/>
</dbReference>
<dbReference type="PANTHER" id="PTHR11125">
    <property type="entry name" value="SUPPRESSOR OF TY 5"/>
    <property type="match status" value="1"/>
</dbReference>
<dbReference type="Pfam" id="PF23290">
    <property type="entry name" value="KOW5_SPT5"/>
    <property type="match status" value="1"/>
</dbReference>
<dbReference type="SMART" id="SM00739">
    <property type="entry name" value="KOW"/>
    <property type="match status" value="6"/>
</dbReference>
<dbReference type="Pfam" id="PF03439">
    <property type="entry name" value="Spt5-NGN"/>
    <property type="match status" value="1"/>
</dbReference>
<dbReference type="SMART" id="SM01104">
    <property type="entry name" value="CTD"/>
    <property type="match status" value="1"/>
</dbReference>
<evidence type="ECO:0000256" key="10">
    <source>
        <dbReference type="ARBA" id="ARBA00023242"/>
    </source>
</evidence>
<feature type="domain" description="KOW" evidence="14">
    <location>
        <begin position="440"/>
        <end position="467"/>
    </location>
</feature>
<dbReference type="CDD" id="cd09888">
    <property type="entry name" value="NGN_Euk"/>
    <property type="match status" value="1"/>
</dbReference>
<protein>
    <recommendedName>
        <fullName evidence="3 11">Transcription elongation factor SPT5</fullName>
    </recommendedName>
</protein>
<keyword evidence="8" id="KW-0010">Activator</keyword>
<keyword evidence="9 11" id="KW-0804">Transcription</keyword>
<dbReference type="GO" id="GO:0032044">
    <property type="term" value="C:DSIF complex"/>
    <property type="evidence" value="ECO:0007669"/>
    <property type="project" value="TreeGrafter"/>
</dbReference>
<evidence type="ECO:0000256" key="12">
    <source>
        <dbReference type="SAM" id="MobiDB-lite"/>
    </source>
</evidence>
<evidence type="ECO:0000256" key="7">
    <source>
        <dbReference type="ARBA" id="ARBA00023015"/>
    </source>
</evidence>
<evidence type="ECO:0000259" key="13">
    <source>
        <dbReference type="SMART" id="SM00738"/>
    </source>
</evidence>
<dbReference type="InterPro" id="IPR024945">
    <property type="entry name" value="Spt5_C_dom"/>
</dbReference>
<dbReference type="PIRSF" id="PIRSF036945">
    <property type="entry name" value="Spt5"/>
    <property type="match status" value="1"/>
</dbReference>
<comment type="caution">
    <text evidence="16">The sequence shown here is derived from an EMBL/GenBank/DDBJ whole genome shotgun (WGS) entry which is preliminary data.</text>
</comment>
<dbReference type="InterPro" id="IPR041975">
    <property type="entry name" value="KOW_Spt5_2"/>
</dbReference>
<feature type="compositionally biased region" description="Low complexity" evidence="12">
    <location>
        <begin position="634"/>
        <end position="644"/>
    </location>
</feature>
<dbReference type="GO" id="GO:0006368">
    <property type="term" value="P:transcription elongation by RNA polymerase II"/>
    <property type="evidence" value="ECO:0007669"/>
    <property type="project" value="TreeGrafter"/>
</dbReference>
<dbReference type="InterPro" id="IPR041973">
    <property type="entry name" value="KOW_Spt5_1"/>
</dbReference>
<dbReference type="OrthoDB" id="28901at2759"/>
<evidence type="ECO:0000256" key="11">
    <source>
        <dbReference type="PIRNR" id="PIRNR036945"/>
    </source>
</evidence>
<dbReference type="InterPro" id="IPR041977">
    <property type="entry name" value="KOW_Spt5_4"/>
</dbReference>
<dbReference type="AlphaFoldDB" id="A0A7J7J561"/>
<feature type="domain" description="KOW" evidence="14">
    <location>
        <begin position="942"/>
        <end position="969"/>
    </location>
</feature>
<evidence type="ECO:0000256" key="3">
    <source>
        <dbReference type="ARBA" id="ARBA00020181"/>
    </source>
</evidence>
<feature type="domain" description="Spt5 C-terminal" evidence="15">
    <location>
        <begin position="741"/>
        <end position="876"/>
    </location>
</feature>
<evidence type="ECO:0000313" key="16">
    <source>
        <dbReference type="EMBL" id="KAF6020854.1"/>
    </source>
</evidence>
<gene>
    <name evidence="16" type="ORF">EB796_020842</name>
</gene>
<dbReference type="Pfam" id="PF23037">
    <property type="entry name" value="KOWx_SPT5"/>
    <property type="match status" value="1"/>
</dbReference>
<feature type="region of interest" description="Disordered" evidence="12">
    <location>
        <begin position="711"/>
        <end position="827"/>
    </location>
</feature>
<organism evidence="16 17">
    <name type="scientific">Bugula neritina</name>
    <name type="common">Brown bryozoan</name>
    <name type="synonym">Sertularia neritina</name>
    <dbReference type="NCBI Taxonomy" id="10212"/>
    <lineage>
        <taxon>Eukaryota</taxon>
        <taxon>Metazoa</taxon>
        <taxon>Spiralia</taxon>
        <taxon>Lophotrochozoa</taxon>
        <taxon>Bryozoa</taxon>
        <taxon>Gymnolaemata</taxon>
        <taxon>Cheilostomatida</taxon>
        <taxon>Flustrina</taxon>
        <taxon>Buguloidea</taxon>
        <taxon>Bugulidae</taxon>
        <taxon>Bugula</taxon>
    </lineage>
</organism>
<dbReference type="FunFam" id="3.30.70.940:FF:000005">
    <property type="entry name" value="Transcription elongation factor SPT5"/>
    <property type="match status" value="1"/>
</dbReference>
<dbReference type="EMBL" id="VXIV02003142">
    <property type="protein sequence ID" value="KAF6020854.1"/>
    <property type="molecule type" value="Genomic_DNA"/>
</dbReference>
<dbReference type="CDD" id="cd06082">
    <property type="entry name" value="KOW_Spt5_2"/>
    <property type="match status" value="1"/>
</dbReference>
<dbReference type="PANTHER" id="PTHR11125:SF7">
    <property type="entry name" value="TRANSCRIPTION ELONGATION FACTOR SPT5"/>
    <property type="match status" value="1"/>
</dbReference>
<keyword evidence="4" id="KW-0678">Repressor</keyword>
<accession>A0A7J7J561</accession>
<feature type="compositionally biased region" description="Polar residues" evidence="12">
    <location>
        <begin position="769"/>
        <end position="786"/>
    </location>
</feature>
<evidence type="ECO:0000259" key="15">
    <source>
        <dbReference type="SMART" id="SM01104"/>
    </source>
</evidence>
<dbReference type="CDD" id="cd06085">
    <property type="entry name" value="KOW_Spt5_5"/>
    <property type="match status" value="1"/>
</dbReference>
<dbReference type="Pfam" id="PF11942">
    <property type="entry name" value="Spt5_N"/>
    <property type="match status" value="1"/>
</dbReference>
<dbReference type="Pfam" id="PF00467">
    <property type="entry name" value="KOW"/>
    <property type="match status" value="1"/>
</dbReference>
<feature type="domain" description="KOW" evidence="14">
    <location>
        <begin position="240"/>
        <end position="267"/>
    </location>
</feature>
<dbReference type="Pfam" id="PF23284">
    <property type="entry name" value="KOW2_Spt5"/>
    <property type="match status" value="1"/>
</dbReference>
<dbReference type="SMART" id="SM00738">
    <property type="entry name" value="NGN"/>
    <property type="match status" value="1"/>
</dbReference>
<dbReference type="InterPro" id="IPR008991">
    <property type="entry name" value="Translation_prot_SH3-like_sf"/>
</dbReference>
<keyword evidence="5" id="KW-0597">Phosphoprotein</keyword>
<sequence length="993" mass="108977">MSDSEGEDPVSGEESNEDDVQESEEDEEEDEEYETGPRRKKSRVEGFILDEAEDVGENDDESEGEWEDGAQDLIANDNEIESSARDLESKRRFDEFMATKNDDELEEFYRRRWTDTNASDRFGDGEDMSDEITQQGLLPDVNRDPNLWVVRCRMGEERDTVLSIMRKFIAYQHTDDPLRIQSVTYKNGLKGILYIEAFKQTHVKHAIEGIGSLRMGTYKQQMVPIKEMTDVMKVVKEKLRLKEGTWVRMKRGLYKDDLAQIDYVDPSEHRVRLKLIPRIDYTRMRGVMRNQNSQQQQNKRRPPAKLFNEEAIRAIGGEIGTQGSYKIFESNEYSARGFLIKTFYPSAFISEGVKPSLAELSKFEDKPEAVSLDSLVSKTSSSSEVTHNLAPGDMVEVAEGELVHLQGKIISIDGNKVTMLPKHEDLKDPLEFPAHELKKHFKTGDHVKVIGGRYESDTGLIVRVEDNLIVLFSDITMHELKVLPKDIQLCPDMATGVDSMGQYQFGDLVQLDAQRVGVIVRLERESFQVLTNENKIAQVKHQSINKKKDSRHAVALDSDNNNLQVKDIVKVIDGAHAGLQGEIKHLYRSFAFLHSRMMTENGGIFVSKTRQLQLAGGARQTTGGGLGYMSPRISSPAHPASGGSTPSGGGGRGRGRGAKRDTSLIGQTVKIVGGPFKGHIGIVKDCTDDTARVELHANCKTISVDKNRLSSLRGGRLGSSSVRSDSGRTPMHAGSATPMHGSQTPMYGSKTPMYGSQTPLYDGSRTPHYGSQTPLHDAGSGSSRNTPGGGSVWDPNSGNTPARPNDFGDYNPATPGSPAAGGYGSTFSPYHHQASPANYAAPSPGFAASSYTGTPSPHSAYSPMTPGTVAYTPGTPGLGIEQGGVDWALSDLLVKISSHYHDSSLADKVGQIRNISGNVCNVYVADAERVVGFTIDNLEPITPERGDKVKVILGDNRDTSGTLISVDGVEGVLKTDQGDIAMLQLRTLCKMAR</sequence>
<dbReference type="InterPro" id="IPR057934">
    <property type="entry name" value="KOW_Spt5_7"/>
</dbReference>
<dbReference type="FunFam" id="2.30.30.30:FF:000013">
    <property type="entry name" value="Transcription elongation factor SPT5"/>
    <property type="match status" value="1"/>
</dbReference>
<comment type="subcellular location">
    <subcellularLocation>
        <location evidence="1 11">Nucleus</location>
    </subcellularLocation>
</comment>
<dbReference type="InterPro" id="IPR041976">
    <property type="entry name" value="KOW_Spt5_3"/>
</dbReference>
<keyword evidence="7" id="KW-0805">Transcription regulation</keyword>
<name>A0A7J7J561_BUGNE</name>
<dbReference type="Gene3D" id="2.30.30.30">
    <property type="match status" value="3"/>
</dbReference>
<comment type="similarity">
    <text evidence="2 11">Belongs to the SPT5 family.</text>
</comment>
<dbReference type="GO" id="GO:0032784">
    <property type="term" value="P:regulation of DNA-templated transcription elongation"/>
    <property type="evidence" value="ECO:0007669"/>
    <property type="project" value="InterPro"/>
</dbReference>
<dbReference type="CDD" id="cd06083">
    <property type="entry name" value="KOW_Spt5_3"/>
    <property type="match status" value="1"/>
</dbReference>
<evidence type="ECO:0000256" key="1">
    <source>
        <dbReference type="ARBA" id="ARBA00004123"/>
    </source>
</evidence>
<dbReference type="SUPFAM" id="SSF50104">
    <property type="entry name" value="Translation proteins SH3-like domain"/>
    <property type="match status" value="1"/>
</dbReference>
<feature type="compositionally biased region" description="Acidic residues" evidence="12">
    <location>
        <begin position="1"/>
        <end position="34"/>
    </location>
</feature>
<keyword evidence="6" id="KW-0677">Repeat</keyword>
<feature type="region of interest" description="Disordered" evidence="12">
    <location>
        <begin position="617"/>
        <end position="665"/>
    </location>
</feature>
<reference evidence="16" key="1">
    <citation type="submission" date="2020-06" db="EMBL/GenBank/DDBJ databases">
        <title>Draft genome of Bugula neritina, a colonial animal packing powerful symbionts and potential medicines.</title>
        <authorList>
            <person name="Rayko M."/>
        </authorList>
    </citation>
    <scope>NUCLEOTIDE SEQUENCE [LARGE SCALE GENOMIC DNA]</scope>
    <source>
        <strain evidence="16">Kwan_BN1</strain>
    </source>
</reference>
<dbReference type="InterPro" id="IPR005100">
    <property type="entry name" value="NGN-domain"/>
</dbReference>
<feature type="compositionally biased region" description="Acidic residues" evidence="12">
    <location>
        <begin position="48"/>
        <end position="70"/>
    </location>
</feature>
<evidence type="ECO:0000313" key="17">
    <source>
        <dbReference type="Proteomes" id="UP000593567"/>
    </source>
</evidence>
<dbReference type="InterPro" id="IPR039385">
    <property type="entry name" value="NGN_Euk"/>
</dbReference>
<feature type="compositionally biased region" description="Low complexity" evidence="12">
    <location>
        <begin position="711"/>
        <end position="728"/>
    </location>
</feature>
<dbReference type="InterPro" id="IPR005824">
    <property type="entry name" value="KOW"/>
</dbReference>
<feature type="domain" description="KOW" evidence="14">
    <location>
        <begin position="662"/>
        <end position="689"/>
    </location>
</feature>
<keyword evidence="17" id="KW-1185">Reference proteome</keyword>
<dbReference type="InterPro" id="IPR036735">
    <property type="entry name" value="NGN_dom_sf"/>
</dbReference>
<dbReference type="InterPro" id="IPR041980">
    <property type="entry name" value="KOW_Spt5_6_metazoa"/>
</dbReference>
<proteinExistence type="inferred from homology"/>
<evidence type="ECO:0000256" key="6">
    <source>
        <dbReference type="ARBA" id="ARBA00022737"/>
    </source>
</evidence>
<dbReference type="CDD" id="cd06081">
    <property type="entry name" value="KOW_Spt5_1"/>
    <property type="match status" value="1"/>
</dbReference>
<dbReference type="GO" id="GO:0003729">
    <property type="term" value="F:mRNA binding"/>
    <property type="evidence" value="ECO:0007669"/>
    <property type="project" value="TreeGrafter"/>
</dbReference>
<dbReference type="Pfam" id="PF23288">
    <property type="entry name" value="KOW6_SPT5"/>
    <property type="match status" value="1"/>
</dbReference>